<evidence type="ECO:0000256" key="1">
    <source>
        <dbReference type="SAM" id="SignalP"/>
    </source>
</evidence>
<organism evidence="2 3">
    <name type="scientific">Aspergillus nanangensis</name>
    <dbReference type="NCBI Taxonomy" id="2582783"/>
    <lineage>
        <taxon>Eukaryota</taxon>
        <taxon>Fungi</taxon>
        <taxon>Dikarya</taxon>
        <taxon>Ascomycota</taxon>
        <taxon>Pezizomycotina</taxon>
        <taxon>Eurotiomycetes</taxon>
        <taxon>Eurotiomycetidae</taxon>
        <taxon>Eurotiales</taxon>
        <taxon>Aspergillaceae</taxon>
        <taxon>Aspergillus</taxon>
        <taxon>Aspergillus subgen. Circumdati</taxon>
    </lineage>
</organism>
<keyword evidence="3" id="KW-1185">Reference proteome</keyword>
<gene>
    <name evidence="2" type="ORF">FE257_004830</name>
</gene>
<proteinExistence type="predicted"/>
<evidence type="ECO:0000313" key="2">
    <source>
        <dbReference type="EMBL" id="KAF9891266.1"/>
    </source>
</evidence>
<feature type="chain" id="PRO_5042131740" evidence="1">
    <location>
        <begin position="23"/>
        <end position="132"/>
    </location>
</feature>
<sequence length="132" mass="14967">MALRSVLVASAAFLAFPGLATGFSTELQSVLKNTHRGDEYRYPTDFTRGIMPIPCHSHNDYWRDIPFYTGISKGCISTEADVWLYDGALYVPVNYLRAIFGSYLASRFVYEYGSNPSQFSFFDFMTKRLAKA</sequence>
<comment type="caution">
    <text evidence="2">The sequence shown here is derived from an EMBL/GenBank/DDBJ whole genome shotgun (WGS) entry which is preliminary data.</text>
</comment>
<accession>A0AAD4GVY0</accession>
<feature type="signal peptide" evidence="1">
    <location>
        <begin position="1"/>
        <end position="22"/>
    </location>
</feature>
<reference evidence="2" key="1">
    <citation type="journal article" date="2019" name="Beilstein J. Org. Chem.">
        <title>Nanangenines: drimane sesquiterpenoids as the dominant metabolite cohort of a novel Australian fungus, Aspergillus nanangensis.</title>
        <authorList>
            <person name="Lacey H.J."/>
            <person name="Gilchrist C.L.M."/>
            <person name="Crombie A."/>
            <person name="Kalaitzis J.A."/>
            <person name="Vuong D."/>
            <person name="Rutledge P.J."/>
            <person name="Turner P."/>
            <person name="Pitt J.I."/>
            <person name="Lacey E."/>
            <person name="Chooi Y.H."/>
            <person name="Piggott A.M."/>
        </authorList>
    </citation>
    <scope>NUCLEOTIDE SEQUENCE</scope>
    <source>
        <strain evidence="2">MST-FP2251</strain>
    </source>
</reference>
<reference evidence="2" key="2">
    <citation type="submission" date="2020-02" db="EMBL/GenBank/DDBJ databases">
        <authorList>
            <person name="Gilchrist C.L.M."/>
            <person name="Chooi Y.-H."/>
        </authorList>
    </citation>
    <scope>NUCLEOTIDE SEQUENCE</scope>
    <source>
        <strain evidence="2">MST-FP2251</strain>
    </source>
</reference>
<dbReference type="EMBL" id="VCAU01000020">
    <property type="protein sequence ID" value="KAF9891266.1"/>
    <property type="molecule type" value="Genomic_DNA"/>
</dbReference>
<evidence type="ECO:0000313" key="3">
    <source>
        <dbReference type="Proteomes" id="UP001194746"/>
    </source>
</evidence>
<dbReference type="AlphaFoldDB" id="A0AAD4GVY0"/>
<name>A0AAD4GVY0_ASPNN</name>
<dbReference type="Proteomes" id="UP001194746">
    <property type="component" value="Unassembled WGS sequence"/>
</dbReference>
<protein>
    <submittedName>
        <fullName evidence="2">Uncharacterized protein</fullName>
    </submittedName>
</protein>
<keyword evidence="1" id="KW-0732">Signal</keyword>